<dbReference type="PANTHER" id="PTHR37984">
    <property type="entry name" value="PROTEIN CBG26694"/>
    <property type="match status" value="1"/>
</dbReference>
<dbReference type="SUPFAM" id="SSF54160">
    <property type="entry name" value="Chromo domain-like"/>
    <property type="match status" value="1"/>
</dbReference>
<sequence length="522" mass="59501">MSDASDMGWGLVVTQVCQWKPEVPIHQQTHELLICMGGFKLYCDHRNIVYLFAPGKELKKHVRGKLLRWSTKLLEYRYSIEHIEGIHNLWTDLISRWGSKPLPTARIHSAKRFTRAKRKRNHSVTKCTSPLPLRPLDQDGFTWPTIDEIRNEQSRHDAPRDAILGNDKLWWVKNMIWIPSEAHDLTQRLLIVAHCGRNGHRGVHVMENHIRRSFHIPGLTRIARDVCLKCLLCLHVKGGVVIPRPFSETHYTFEPNDTLHWDFFSVGDSFGASRYVLVLKDEATHFAELVACDSPTSAVAASTILDCAKSTSTRVQSPLARLALSITISTVEHKSFARTIVGQPCSDTLDTIILPGGKGRVDTLTQLQPRTIERLNKLQKTLQQRPSLLKTSVNVKQNATGHAHTTNRHTMDVHPSRLKFYADDSLNVTEELRDHIASQGTLLAVEAIVVHKLNSDMEAYEVKVKWLGLETIEDSWEPLKTMCEDVPQLLLQYANYVNDVIFTHRYLDYQSQVTQCLYDHCG</sequence>
<name>A0A9W7CHU8_9STRA</name>
<evidence type="ECO:0000313" key="3">
    <source>
        <dbReference type="EMBL" id="GMF33426.1"/>
    </source>
</evidence>
<dbReference type="AlphaFoldDB" id="A0A9W7CHU8"/>
<evidence type="ECO:0000313" key="4">
    <source>
        <dbReference type="Proteomes" id="UP001165121"/>
    </source>
</evidence>
<dbReference type="OrthoDB" id="79511at2759"/>
<gene>
    <name evidence="3" type="ORF">Pfra01_000828900</name>
</gene>
<dbReference type="PANTHER" id="PTHR37984:SF5">
    <property type="entry name" value="PROTEIN NYNRIN-LIKE"/>
    <property type="match status" value="1"/>
</dbReference>
<dbReference type="CDD" id="cd00024">
    <property type="entry name" value="CD_CSD"/>
    <property type="match status" value="1"/>
</dbReference>
<dbReference type="PROSITE" id="PS50013">
    <property type="entry name" value="CHROMO_2"/>
    <property type="match status" value="1"/>
</dbReference>
<reference evidence="3" key="1">
    <citation type="submission" date="2023-04" db="EMBL/GenBank/DDBJ databases">
        <title>Phytophthora fragariaefolia NBRC 109709.</title>
        <authorList>
            <person name="Ichikawa N."/>
            <person name="Sato H."/>
            <person name="Tonouchi N."/>
        </authorList>
    </citation>
    <scope>NUCLEOTIDE SEQUENCE</scope>
    <source>
        <strain evidence="3">NBRC 109709</strain>
    </source>
</reference>
<dbReference type="Proteomes" id="UP001165121">
    <property type="component" value="Unassembled WGS sequence"/>
</dbReference>
<dbReference type="InterPro" id="IPR023780">
    <property type="entry name" value="Chromo_domain"/>
</dbReference>
<dbReference type="EMBL" id="BSXT01000739">
    <property type="protein sequence ID" value="GMF33426.1"/>
    <property type="molecule type" value="Genomic_DNA"/>
</dbReference>
<feature type="region of interest" description="Disordered" evidence="1">
    <location>
        <begin position="389"/>
        <end position="408"/>
    </location>
</feature>
<keyword evidence="4" id="KW-1185">Reference proteome</keyword>
<accession>A0A9W7CHU8</accession>
<dbReference type="Gene3D" id="1.10.340.70">
    <property type="match status" value="1"/>
</dbReference>
<dbReference type="Gene3D" id="2.40.50.40">
    <property type="match status" value="1"/>
</dbReference>
<dbReference type="InterPro" id="IPR016197">
    <property type="entry name" value="Chromo-like_dom_sf"/>
</dbReference>
<feature type="compositionally biased region" description="Polar residues" evidence="1">
    <location>
        <begin position="389"/>
        <end position="404"/>
    </location>
</feature>
<dbReference type="Pfam" id="PF00385">
    <property type="entry name" value="Chromo"/>
    <property type="match status" value="1"/>
</dbReference>
<dbReference type="Pfam" id="PF17921">
    <property type="entry name" value="Integrase_H2C2"/>
    <property type="match status" value="1"/>
</dbReference>
<evidence type="ECO:0000259" key="2">
    <source>
        <dbReference type="PROSITE" id="PS50013"/>
    </source>
</evidence>
<evidence type="ECO:0000256" key="1">
    <source>
        <dbReference type="SAM" id="MobiDB-lite"/>
    </source>
</evidence>
<protein>
    <submittedName>
        <fullName evidence="3">Unnamed protein product</fullName>
    </submittedName>
</protein>
<organism evidence="3 4">
    <name type="scientific">Phytophthora fragariaefolia</name>
    <dbReference type="NCBI Taxonomy" id="1490495"/>
    <lineage>
        <taxon>Eukaryota</taxon>
        <taxon>Sar</taxon>
        <taxon>Stramenopiles</taxon>
        <taxon>Oomycota</taxon>
        <taxon>Peronosporomycetes</taxon>
        <taxon>Peronosporales</taxon>
        <taxon>Peronosporaceae</taxon>
        <taxon>Phytophthora</taxon>
    </lineage>
</organism>
<feature type="domain" description="Chromo" evidence="2">
    <location>
        <begin position="443"/>
        <end position="493"/>
    </location>
</feature>
<dbReference type="InterPro" id="IPR041588">
    <property type="entry name" value="Integrase_H2C2"/>
</dbReference>
<dbReference type="InterPro" id="IPR000953">
    <property type="entry name" value="Chromo/chromo_shadow_dom"/>
</dbReference>
<proteinExistence type="predicted"/>
<comment type="caution">
    <text evidence="3">The sequence shown here is derived from an EMBL/GenBank/DDBJ whole genome shotgun (WGS) entry which is preliminary data.</text>
</comment>
<dbReference type="InterPro" id="IPR050951">
    <property type="entry name" value="Retrovirus_Pol_polyprotein"/>
</dbReference>